<dbReference type="InterPro" id="IPR007278">
    <property type="entry name" value="DUF397"/>
</dbReference>
<feature type="domain" description="DUF397" evidence="1">
    <location>
        <begin position="5"/>
        <end position="55"/>
    </location>
</feature>
<dbReference type="Pfam" id="PF04149">
    <property type="entry name" value="DUF397"/>
    <property type="match status" value="1"/>
</dbReference>
<name>A0ABU7WQC5_9ACTN</name>
<protein>
    <submittedName>
        <fullName evidence="2">DUF397 domain-containing protein</fullName>
    </submittedName>
</protein>
<comment type="caution">
    <text evidence="2">The sequence shown here is derived from an EMBL/GenBank/DDBJ whole genome shotgun (WGS) entry which is preliminary data.</text>
</comment>
<dbReference type="EMBL" id="JAVFKM010000003">
    <property type="protein sequence ID" value="MEF3112913.1"/>
    <property type="molecule type" value="Genomic_DNA"/>
</dbReference>
<sequence length="66" mass="7164">MTPAYRKSTHSDPDHECVEVASNRPHTIAIRDSKRPTGPTLHVTPAAWSAFLTTLHAPTGHIPVIA</sequence>
<accession>A0ABU7WQC5</accession>
<dbReference type="Proteomes" id="UP001348265">
    <property type="component" value="Unassembled WGS sequence"/>
</dbReference>
<evidence type="ECO:0000313" key="2">
    <source>
        <dbReference type="EMBL" id="MEF3112913.1"/>
    </source>
</evidence>
<evidence type="ECO:0000259" key="1">
    <source>
        <dbReference type="Pfam" id="PF04149"/>
    </source>
</evidence>
<organism evidence="2 3">
    <name type="scientific">Streptomyces chrestomyceticus</name>
    <dbReference type="NCBI Taxonomy" id="68185"/>
    <lineage>
        <taxon>Bacteria</taxon>
        <taxon>Bacillati</taxon>
        <taxon>Actinomycetota</taxon>
        <taxon>Actinomycetes</taxon>
        <taxon>Kitasatosporales</taxon>
        <taxon>Streptomycetaceae</taxon>
        <taxon>Streptomyces</taxon>
    </lineage>
</organism>
<proteinExistence type="predicted"/>
<keyword evidence="3" id="KW-1185">Reference proteome</keyword>
<reference evidence="2 3" key="1">
    <citation type="submission" date="2023-08" db="EMBL/GenBank/DDBJ databases">
        <authorList>
            <person name="Sharma P."/>
            <person name="Verma V."/>
            <person name="Mohan M.K."/>
            <person name="Dubey A.K."/>
        </authorList>
    </citation>
    <scope>NUCLEOTIDE SEQUENCE [LARGE SCALE GENOMIC DNA]</scope>
    <source>
        <strain evidence="2 3">ADP4</strain>
    </source>
</reference>
<gene>
    <name evidence="2" type="ORF">RB636_06815</name>
</gene>
<evidence type="ECO:0000313" key="3">
    <source>
        <dbReference type="Proteomes" id="UP001348265"/>
    </source>
</evidence>